<dbReference type="Pfam" id="PF08532">
    <property type="entry name" value="Glyco_hydro_42M"/>
    <property type="match status" value="1"/>
</dbReference>
<dbReference type="InterPro" id="IPR018087">
    <property type="entry name" value="Glyco_hydro_5_CS"/>
</dbReference>
<gene>
    <name evidence="11" type="ORF">CLV42_107230</name>
</gene>
<keyword evidence="7" id="KW-0326">Glycosidase</keyword>
<evidence type="ECO:0000313" key="11">
    <source>
        <dbReference type="EMBL" id="PSL29083.1"/>
    </source>
</evidence>
<evidence type="ECO:0000259" key="10">
    <source>
        <dbReference type="Pfam" id="PF08533"/>
    </source>
</evidence>
<dbReference type="InterPro" id="IPR029058">
    <property type="entry name" value="AB_hydrolase_fold"/>
</dbReference>
<dbReference type="InterPro" id="IPR000801">
    <property type="entry name" value="Esterase-like"/>
</dbReference>
<dbReference type="Pfam" id="PF08533">
    <property type="entry name" value="Glyco_hydro_42C"/>
    <property type="match status" value="1"/>
</dbReference>
<dbReference type="InterPro" id="IPR013529">
    <property type="entry name" value="Glyco_hydro_42_N"/>
</dbReference>
<dbReference type="CDD" id="cd03143">
    <property type="entry name" value="A4_beta-galactosidase_middle_domain"/>
    <property type="match status" value="1"/>
</dbReference>
<comment type="catalytic activity">
    <reaction evidence="1">
        <text>Hydrolysis of terminal non-reducing beta-D-galactose residues in beta-D-galactosides.</text>
        <dbReference type="EC" id="3.2.1.23"/>
    </reaction>
</comment>
<dbReference type="Gene3D" id="2.60.40.1180">
    <property type="entry name" value="Golgi alpha-mannosidase II"/>
    <property type="match status" value="1"/>
</dbReference>
<dbReference type="PROSITE" id="PS00659">
    <property type="entry name" value="GLYCOSYL_HYDROL_F5"/>
    <property type="match status" value="1"/>
</dbReference>
<dbReference type="InterPro" id="IPR013738">
    <property type="entry name" value="Beta_galactosidase_Trimer"/>
</dbReference>
<keyword evidence="12" id="KW-1185">Reference proteome</keyword>
<evidence type="ECO:0000256" key="5">
    <source>
        <dbReference type="ARBA" id="ARBA00022801"/>
    </source>
</evidence>
<proteinExistence type="inferred from homology"/>
<protein>
    <recommendedName>
        <fullName evidence="3">beta-galactosidase</fullName>
        <ecNumber evidence="3">3.2.1.23</ecNumber>
    </recommendedName>
</protein>
<dbReference type="PANTHER" id="PTHR36447">
    <property type="entry name" value="BETA-GALACTOSIDASE GANA"/>
    <property type="match status" value="1"/>
</dbReference>
<dbReference type="InterPro" id="IPR003476">
    <property type="entry name" value="Glyco_hydro_42"/>
</dbReference>
<evidence type="ECO:0000259" key="9">
    <source>
        <dbReference type="Pfam" id="PF08532"/>
    </source>
</evidence>
<evidence type="ECO:0000256" key="2">
    <source>
        <dbReference type="ARBA" id="ARBA00005940"/>
    </source>
</evidence>
<evidence type="ECO:0000256" key="4">
    <source>
        <dbReference type="ARBA" id="ARBA00022723"/>
    </source>
</evidence>
<dbReference type="SUPFAM" id="SSF51445">
    <property type="entry name" value="(Trans)glycosidases"/>
    <property type="match status" value="1"/>
</dbReference>
<dbReference type="SUPFAM" id="SSF52317">
    <property type="entry name" value="Class I glutamine amidotransferase-like"/>
    <property type="match status" value="1"/>
</dbReference>
<dbReference type="Gene3D" id="3.20.20.80">
    <property type="entry name" value="Glycosidases"/>
    <property type="match status" value="1"/>
</dbReference>
<dbReference type="InterPro" id="IPR029062">
    <property type="entry name" value="Class_I_gatase-like"/>
</dbReference>
<name>A0A2P8G533_9BACT</name>
<dbReference type="AlphaFoldDB" id="A0A2P8G533"/>
<dbReference type="EC" id="3.2.1.23" evidence="3"/>
<dbReference type="SUPFAM" id="SSF53474">
    <property type="entry name" value="alpha/beta-Hydrolases"/>
    <property type="match status" value="1"/>
</dbReference>
<keyword evidence="5" id="KW-0378">Hydrolase</keyword>
<feature type="domain" description="Beta-galactosidase C-terminal" evidence="10">
    <location>
        <begin position="668"/>
        <end position="707"/>
    </location>
</feature>
<evidence type="ECO:0000256" key="1">
    <source>
        <dbReference type="ARBA" id="ARBA00001412"/>
    </source>
</evidence>
<dbReference type="InterPro" id="IPR017853">
    <property type="entry name" value="GH"/>
</dbReference>
<dbReference type="InterPro" id="IPR013780">
    <property type="entry name" value="Glyco_hydro_b"/>
</dbReference>
<evidence type="ECO:0000256" key="3">
    <source>
        <dbReference type="ARBA" id="ARBA00012756"/>
    </source>
</evidence>
<dbReference type="EMBL" id="PYGK01000007">
    <property type="protein sequence ID" value="PSL29083.1"/>
    <property type="molecule type" value="Genomic_DNA"/>
</dbReference>
<sequence>MKKYTGVVAALINMNKYPILFIITVLISGLNATAQVGSRFFPEKDLITTGIYYYPEHWNENQWERDIKKISGMGYEFVHLAEFAWFKMEPQEGKFEFDWLDKVIDLCAKYNVKVLMCTPSAATPAWMRTRYPETFVMDGHYIRAEHGTRGLGSIVNPAYRKFVATIVTAMARHYGQNKNVIGWQLDNEPDAKPDYSPSSQEAFRQWLKNKYKTIEALNAAWGTAFWSQWYDDFDQIIIPNTTLVGWWGNNPHALLDFKRYAADAQAEFLDFQAATLRSHISKDQFVTTNYTAVSTGADPRRTNKLDFATYTAYPNGGTNNIGELGFRLGNSKVILFAAEYYKTVGGVSGVMEIQPGPVNWGSYNPLLLPGTVRMWLYHTFAAGGKVACSYRFRQINYSAEQYHAGVIQPDGITPSRGGEEYMQFMEEMKTLRKQYQPGVTMPAALAARSTAILWNVENYWTIDRQKQTWQWDAWNYPIKFLEIAKSFGAPVDVIQETADLSKYRFVIVPAYEMADSALVKKWSEYAANGGHLIITCRTATKDRMGHFWEAEWAAPISALIGAQVKATDMLSNNGNGEILMRSEHYSWNNWADLLEPDKNTETLAAFNNQFYKGKAAVVKHKVGKGTVTYIGVDTDDSKLEQDVLRGIYTGAGATTENYPPGVYVYWRDGFYVAVNYSSDNYEMKMPASASILIGGKVLEPGGVLVWSDKGDTVPTFPDPPAGFNVQRNNMPHGKLAVVQYHSKTLGKLREMSVYTPPGYAADKKYPVLYLLHGLGQDYRQWTEWCQADNIIDNLIADGKIRPVVMVFPNCDTRLTVTDTSSASRSGRADNFEGYGKSFEEDLLKDIIPYIDSHYSTISDCEHRALAGLSMGGGQSLNIGLHHLATFAYIGGFSSAPNTNKFGNMYTDVQLVPDIKGAREKLKLLWLGCGNKDGLFGISERVHQYLTEIGVPHVWNVDTNGHDNIEWDHNLYQFSQYLFKRL</sequence>
<comment type="similarity">
    <text evidence="2">Belongs to the glycosyl hydrolase 42 family.</text>
</comment>
<feature type="domain" description="Glycoside hydrolase family 42 N-terminal" evidence="8">
    <location>
        <begin position="53"/>
        <end position="430"/>
    </location>
</feature>
<dbReference type="RefSeq" id="WP_211303486.1">
    <property type="nucleotide sequence ID" value="NZ_PYGK01000007.1"/>
</dbReference>
<dbReference type="Gene3D" id="3.40.50.1820">
    <property type="entry name" value="alpha/beta hydrolase"/>
    <property type="match status" value="1"/>
</dbReference>
<dbReference type="Pfam" id="PF00756">
    <property type="entry name" value="Esterase"/>
    <property type="match status" value="1"/>
</dbReference>
<dbReference type="Gene3D" id="3.40.50.880">
    <property type="match status" value="1"/>
</dbReference>
<dbReference type="GO" id="GO:0006012">
    <property type="term" value="P:galactose metabolic process"/>
    <property type="evidence" value="ECO:0007669"/>
    <property type="project" value="InterPro"/>
</dbReference>
<evidence type="ECO:0000259" key="8">
    <source>
        <dbReference type="Pfam" id="PF02449"/>
    </source>
</evidence>
<dbReference type="SUPFAM" id="SSF51011">
    <property type="entry name" value="Glycosyl hydrolase domain"/>
    <property type="match status" value="1"/>
</dbReference>
<evidence type="ECO:0000313" key="12">
    <source>
        <dbReference type="Proteomes" id="UP000240978"/>
    </source>
</evidence>
<dbReference type="GO" id="GO:0004565">
    <property type="term" value="F:beta-galactosidase activity"/>
    <property type="evidence" value="ECO:0007669"/>
    <property type="project" value="UniProtKB-EC"/>
</dbReference>
<evidence type="ECO:0000256" key="7">
    <source>
        <dbReference type="ARBA" id="ARBA00023295"/>
    </source>
</evidence>
<reference evidence="11 12" key="1">
    <citation type="submission" date="2018-03" db="EMBL/GenBank/DDBJ databases">
        <title>Genomic Encyclopedia of Archaeal and Bacterial Type Strains, Phase II (KMG-II): from individual species to whole genera.</title>
        <authorList>
            <person name="Goeker M."/>
        </authorList>
    </citation>
    <scope>NUCLEOTIDE SEQUENCE [LARGE SCALE GENOMIC DNA]</scope>
    <source>
        <strain evidence="11 12">DSM 18107</strain>
    </source>
</reference>
<dbReference type="GO" id="GO:0046872">
    <property type="term" value="F:metal ion binding"/>
    <property type="evidence" value="ECO:0007669"/>
    <property type="project" value="UniProtKB-KW"/>
</dbReference>
<keyword evidence="4" id="KW-0479">Metal-binding</keyword>
<dbReference type="InterPro" id="IPR013739">
    <property type="entry name" value="Beta_galactosidase_C"/>
</dbReference>
<keyword evidence="6" id="KW-0862">Zinc</keyword>
<organism evidence="11 12">
    <name type="scientific">Chitinophaga ginsengisoli</name>
    <dbReference type="NCBI Taxonomy" id="363837"/>
    <lineage>
        <taxon>Bacteria</taxon>
        <taxon>Pseudomonadati</taxon>
        <taxon>Bacteroidota</taxon>
        <taxon>Chitinophagia</taxon>
        <taxon>Chitinophagales</taxon>
        <taxon>Chitinophagaceae</taxon>
        <taxon>Chitinophaga</taxon>
    </lineage>
</organism>
<evidence type="ECO:0000256" key="6">
    <source>
        <dbReference type="ARBA" id="ARBA00022833"/>
    </source>
</evidence>
<dbReference type="GO" id="GO:0009341">
    <property type="term" value="C:beta-galactosidase complex"/>
    <property type="evidence" value="ECO:0007669"/>
    <property type="project" value="InterPro"/>
</dbReference>
<accession>A0A2P8G533</accession>
<dbReference type="PANTHER" id="PTHR36447:SF2">
    <property type="entry name" value="BETA-GALACTOSIDASE YESZ"/>
    <property type="match status" value="1"/>
</dbReference>
<feature type="domain" description="Beta-galactosidase trimerisation" evidence="9">
    <location>
        <begin position="449"/>
        <end position="641"/>
    </location>
</feature>
<comment type="caution">
    <text evidence="11">The sequence shown here is derived from an EMBL/GenBank/DDBJ whole genome shotgun (WGS) entry which is preliminary data.</text>
</comment>
<dbReference type="Pfam" id="PF02449">
    <property type="entry name" value="Glyco_hydro_42"/>
    <property type="match status" value="1"/>
</dbReference>
<dbReference type="Proteomes" id="UP000240978">
    <property type="component" value="Unassembled WGS sequence"/>
</dbReference>